<accession>A0A0C3AAT5</accession>
<keyword evidence="6 7" id="KW-0472">Membrane</keyword>
<sequence length="87" mass="9128">MLPLGIIAWIIIGGLAGWIGSKIMKTDAQQGIFLNIVVGVIGGLIGGFLLRVFGVDVEGAGWIFSFLTCLLGAVILLFLVKAVTGKR</sequence>
<proteinExistence type="inferred from homology"/>
<keyword evidence="4 7" id="KW-0812">Transmembrane</keyword>
<reference evidence="8 12" key="1">
    <citation type="journal article" date="2017" name="Poromechanics V (2013)">
        <title>Genomic Characterization of the Arsenic-Tolerant Actinobacterium, &lt;i&gt;Rhodococcus erythropolis&lt;/i&gt; S43.</title>
        <authorList>
            <person name="Retamal-Morales G."/>
            <person name="Mehnert M."/>
            <person name="Schwabe R."/>
            <person name="Tischler D."/>
            <person name="Schloemann M."/>
            <person name="Levican G.J."/>
        </authorList>
    </citation>
    <scope>NUCLEOTIDE SEQUENCE [LARGE SCALE GENOMIC DNA]</scope>
    <source>
        <strain evidence="8 12">S43</strain>
    </source>
</reference>
<keyword evidence="3" id="KW-1003">Cell membrane</keyword>
<evidence type="ECO:0000256" key="3">
    <source>
        <dbReference type="ARBA" id="ARBA00022475"/>
    </source>
</evidence>
<dbReference type="KEGG" id="reb:XU06_06335"/>
<evidence type="ECO:0000313" key="14">
    <source>
        <dbReference type="Proteomes" id="UP000627573"/>
    </source>
</evidence>
<evidence type="ECO:0000256" key="2">
    <source>
        <dbReference type="ARBA" id="ARBA00011006"/>
    </source>
</evidence>
<gene>
    <name evidence="8" type="ORF">BS297_00385</name>
    <name evidence="10" type="ORF">G9444_1432</name>
    <name evidence="9" type="ORF">I3517_07830</name>
    <name evidence="11" type="ORF">QIE55_06970</name>
</gene>
<evidence type="ECO:0000256" key="1">
    <source>
        <dbReference type="ARBA" id="ARBA00004651"/>
    </source>
</evidence>
<dbReference type="GO" id="GO:0005886">
    <property type="term" value="C:plasma membrane"/>
    <property type="evidence" value="ECO:0007669"/>
    <property type="project" value="UniProtKB-SubCell"/>
</dbReference>
<evidence type="ECO:0000313" key="11">
    <source>
        <dbReference type="EMBL" id="WGV50954.1"/>
    </source>
</evidence>
<reference evidence="10 13" key="2">
    <citation type="submission" date="2020-03" db="EMBL/GenBank/DDBJ databases">
        <title>Screen low temperature-resistant strains for efficient degradation of petroleum hydrocarbons under the low temperature.</title>
        <authorList>
            <person name="Wang Y."/>
            <person name="Chen J."/>
        </authorList>
    </citation>
    <scope>NUCLEOTIDE SEQUENCE [LARGE SCALE GENOMIC DNA]</scope>
    <source>
        <strain evidence="10 13">KB1</strain>
    </source>
</reference>
<dbReference type="AlphaFoldDB" id="A0A0C3AAT5"/>
<dbReference type="EMBL" id="CP050124">
    <property type="protein sequence ID" value="QIP38676.1"/>
    <property type="molecule type" value="Genomic_DNA"/>
</dbReference>
<dbReference type="Proteomes" id="UP000325576">
    <property type="component" value="Unassembled WGS sequence"/>
</dbReference>
<dbReference type="GeneID" id="57488564"/>
<feature type="transmembrane region" description="Helical" evidence="7">
    <location>
        <begin position="59"/>
        <end position="80"/>
    </location>
</feature>
<feature type="transmembrane region" description="Helical" evidence="7">
    <location>
        <begin position="31"/>
        <end position="53"/>
    </location>
</feature>
<evidence type="ECO:0000256" key="5">
    <source>
        <dbReference type="ARBA" id="ARBA00022989"/>
    </source>
</evidence>
<dbReference type="EMBL" id="JAECSB010000028">
    <property type="protein sequence ID" value="MBH5142525.1"/>
    <property type="molecule type" value="Genomic_DNA"/>
</dbReference>
<dbReference type="Proteomes" id="UP000502345">
    <property type="component" value="Chromosome"/>
</dbReference>
<evidence type="ECO:0000313" key="8">
    <source>
        <dbReference type="EMBL" id="KAB2587346.1"/>
    </source>
</evidence>
<evidence type="ECO:0000256" key="6">
    <source>
        <dbReference type="ARBA" id="ARBA00023136"/>
    </source>
</evidence>
<dbReference type="InterPro" id="IPR007341">
    <property type="entry name" value="Transgly_assoc"/>
</dbReference>
<comment type="subcellular location">
    <subcellularLocation>
        <location evidence="1">Cell membrane</location>
        <topology evidence="1">Multi-pass membrane protein</topology>
    </subcellularLocation>
</comment>
<comment type="similarity">
    <text evidence="2">Belongs to the UPF0410 family.</text>
</comment>
<evidence type="ECO:0000313" key="9">
    <source>
        <dbReference type="EMBL" id="MBH5142525.1"/>
    </source>
</evidence>
<reference evidence="11" key="4">
    <citation type="submission" date="2023-08" db="EMBL/GenBank/DDBJ databases">
        <title>Isolation and Characterization of Rhodococcus erythropolis MGMM8.</title>
        <authorList>
            <person name="Diabankana R.G.C."/>
            <person name="Afordoanyi D.M."/>
            <person name="Validov S.Z."/>
        </authorList>
    </citation>
    <scope>NUCLEOTIDE SEQUENCE</scope>
    <source>
        <strain evidence="11">MGMM8</strain>
    </source>
</reference>
<organism evidence="8 12">
    <name type="scientific">Rhodococcus erythropolis</name>
    <name type="common">Arthrobacter picolinophilus</name>
    <dbReference type="NCBI Taxonomy" id="1833"/>
    <lineage>
        <taxon>Bacteria</taxon>
        <taxon>Bacillati</taxon>
        <taxon>Actinomycetota</taxon>
        <taxon>Actinomycetes</taxon>
        <taxon>Mycobacteriales</taxon>
        <taxon>Nocardiaceae</taxon>
        <taxon>Rhodococcus</taxon>
        <taxon>Rhodococcus erythropolis group</taxon>
    </lineage>
</organism>
<dbReference type="PANTHER" id="PTHR33884:SF3">
    <property type="entry name" value="UPF0410 PROTEIN YMGE"/>
    <property type="match status" value="1"/>
</dbReference>
<evidence type="ECO:0000313" key="12">
    <source>
        <dbReference type="Proteomes" id="UP000325576"/>
    </source>
</evidence>
<dbReference type="PANTHER" id="PTHR33884">
    <property type="entry name" value="UPF0410 PROTEIN YMGE"/>
    <property type="match status" value="1"/>
</dbReference>
<dbReference type="EMBL" id="MRBO01000011">
    <property type="protein sequence ID" value="KAB2587346.1"/>
    <property type="molecule type" value="Genomic_DNA"/>
</dbReference>
<keyword evidence="5 7" id="KW-1133">Transmembrane helix</keyword>
<evidence type="ECO:0000256" key="4">
    <source>
        <dbReference type="ARBA" id="ARBA00022692"/>
    </source>
</evidence>
<dbReference type="OMA" id="VIWTIII"/>
<dbReference type="EMBL" id="CP124545">
    <property type="protein sequence ID" value="WGV50954.1"/>
    <property type="molecule type" value="Genomic_DNA"/>
</dbReference>
<reference evidence="9 14" key="3">
    <citation type="submission" date="2020-12" db="EMBL/GenBank/DDBJ databases">
        <title>Draft genome sequence of furan degrading bacterial strain FUR100.</title>
        <authorList>
            <person name="Woiski C."/>
        </authorList>
    </citation>
    <scope>NUCLEOTIDE SEQUENCE [LARGE SCALE GENOMIC DNA]</scope>
    <source>
        <strain evidence="9 14">FUR100</strain>
    </source>
</reference>
<feature type="transmembrane region" description="Helical" evidence="7">
    <location>
        <begin position="6"/>
        <end position="24"/>
    </location>
</feature>
<dbReference type="RefSeq" id="WP_003943661.1">
    <property type="nucleotide sequence ID" value="NZ_AP018733.1"/>
</dbReference>
<name>A0A0C3AAT5_RHOER</name>
<keyword evidence="14" id="KW-1185">Reference proteome</keyword>
<evidence type="ECO:0000313" key="13">
    <source>
        <dbReference type="Proteomes" id="UP000502345"/>
    </source>
</evidence>
<evidence type="ECO:0000256" key="7">
    <source>
        <dbReference type="SAM" id="Phobius"/>
    </source>
</evidence>
<dbReference type="Proteomes" id="UP000627573">
    <property type="component" value="Unassembled WGS sequence"/>
</dbReference>
<evidence type="ECO:0000313" key="10">
    <source>
        <dbReference type="EMBL" id="QIP38676.1"/>
    </source>
</evidence>
<protein>
    <submittedName>
        <fullName evidence="10">Conserved hypothetical membrane protein</fullName>
    </submittedName>
    <submittedName>
        <fullName evidence="9">GlsB/YeaQ/YmgE family stress response membrane protein</fullName>
    </submittedName>
</protein>
<dbReference type="Pfam" id="PF04226">
    <property type="entry name" value="Transgly_assoc"/>
    <property type="match status" value="1"/>
</dbReference>
<dbReference type="Proteomes" id="UP001230933">
    <property type="component" value="Chromosome"/>
</dbReference>